<feature type="transmembrane region" description="Helical" evidence="1">
    <location>
        <begin position="12"/>
        <end position="32"/>
    </location>
</feature>
<keyword evidence="1" id="KW-0472">Membrane</keyword>
<gene>
    <name evidence="2" type="primary">U6500B01750</name>
    <name evidence="2" type="ORF">SEUBUCD650_0B01750</name>
</gene>
<evidence type="ECO:0000313" key="2">
    <source>
        <dbReference type="EMBL" id="CAI1817018.1"/>
    </source>
</evidence>
<dbReference type="RefSeq" id="XP_018223613.1">
    <property type="nucleotide sequence ID" value="XM_018363484.1"/>
</dbReference>
<evidence type="ECO:0000256" key="1">
    <source>
        <dbReference type="SAM" id="Phobius"/>
    </source>
</evidence>
<dbReference type="Proteomes" id="UP001152964">
    <property type="component" value="Chromosome 2"/>
</dbReference>
<proteinExistence type="predicted"/>
<dbReference type="EMBL" id="OX291492">
    <property type="protein sequence ID" value="CAI1817018.1"/>
    <property type="molecule type" value="Genomic_DNA"/>
</dbReference>
<keyword evidence="3" id="KW-1185">Reference proteome</keyword>
<keyword evidence="1" id="KW-1133">Transmembrane helix</keyword>
<reference evidence="2" key="1">
    <citation type="submission" date="2022-08" db="EMBL/GenBank/DDBJ databases">
        <authorList>
            <person name="Byrne P K."/>
        </authorList>
    </citation>
    <scope>NUCLEOTIDE SEQUENCE</scope>
    <source>
        <strain evidence="2">UCD650</strain>
    </source>
</reference>
<organism evidence="2 3">
    <name type="scientific">Saccharomyces eubayanus</name>
    <name type="common">Yeast</name>
    <dbReference type="NCBI Taxonomy" id="1080349"/>
    <lineage>
        <taxon>Eukaryota</taxon>
        <taxon>Fungi</taxon>
        <taxon>Dikarya</taxon>
        <taxon>Ascomycota</taxon>
        <taxon>Saccharomycotina</taxon>
        <taxon>Saccharomycetes</taxon>
        <taxon>Saccharomycetales</taxon>
        <taxon>Saccharomycetaceae</taxon>
        <taxon>Saccharomyces</taxon>
    </lineage>
</organism>
<evidence type="ECO:0000313" key="3">
    <source>
        <dbReference type="Proteomes" id="UP001152964"/>
    </source>
</evidence>
<accession>A0ABN8VLT0</accession>
<protein>
    <submittedName>
        <fullName evidence="2">Uncharacterized protein</fullName>
    </submittedName>
</protein>
<sequence>MEQILYNQSLKAPTISVFQGIAFLKVLIFSIFQQLLYNPILQVFHTKVPVAGLDSSAFFKSDWSEPSSYISLNQDSLNATKYTFIVLFTLFRMASYIIYKLSDQDCRLCDSLDFRRFRWSEKRNTNRKRSLSFGKVYLTKSDILPISTGNGLGNRFIGLASNRSLKCFQKMERLNNNNTERYSVPKTKAINALLWREQQTC</sequence>
<keyword evidence="1" id="KW-0812">Transmembrane</keyword>
<name>A0ABN8VLT0_SACEU</name>